<name>A0ACB8GNT9_PSICU</name>
<organism evidence="1 2">
    <name type="scientific">Psilocybe cubensis</name>
    <name type="common">Psychedelic mushroom</name>
    <name type="synonym">Stropharia cubensis</name>
    <dbReference type="NCBI Taxonomy" id="181762"/>
    <lineage>
        <taxon>Eukaryota</taxon>
        <taxon>Fungi</taxon>
        <taxon>Dikarya</taxon>
        <taxon>Basidiomycota</taxon>
        <taxon>Agaricomycotina</taxon>
        <taxon>Agaricomycetes</taxon>
        <taxon>Agaricomycetidae</taxon>
        <taxon>Agaricales</taxon>
        <taxon>Agaricineae</taxon>
        <taxon>Strophariaceae</taxon>
        <taxon>Psilocybe</taxon>
    </lineage>
</organism>
<evidence type="ECO:0000313" key="2">
    <source>
        <dbReference type="Proteomes" id="UP000664032"/>
    </source>
</evidence>
<comment type="caution">
    <text evidence="1">The sequence shown here is derived from an EMBL/GenBank/DDBJ whole genome shotgun (WGS) entry which is preliminary data.</text>
</comment>
<reference evidence="1" key="1">
    <citation type="submission" date="2021-10" db="EMBL/GenBank/DDBJ databases">
        <title>Psilocybe cubensis genome.</title>
        <authorList>
            <person name="Mckernan K.J."/>
            <person name="Crawford S."/>
            <person name="Trippe A."/>
            <person name="Kane L.T."/>
            <person name="Mclaughlin S."/>
        </authorList>
    </citation>
    <scope>NUCLEOTIDE SEQUENCE</scope>
    <source>
        <strain evidence="1">MGC-MH-2018</strain>
    </source>
</reference>
<dbReference type="EMBL" id="JAFIQS020000010">
    <property type="protein sequence ID" value="KAH9477226.1"/>
    <property type="molecule type" value="Genomic_DNA"/>
</dbReference>
<sequence length="239" mass="27026">MVFILQKLAFSASSNTNVKSKHGSTMDKLVAPTPNHRQAFPPQGLDEYTVQGSAMLTDHPVNLFPLYQNSDISSYTEDVASGFILPPDYTREHTITSYLNSVCDMDIATKAPCEPPNRHTPIDPDSYSLIMTLADTYMVHSARTGSLDDIDAAIAHYQRVLGMLTPEHESKDVVLDSLSIAFQKRYDLSGEYRDVHRAVMCLREAMRLCPNGHPERGRRERRLKNALPVRYEKMHTMLR</sequence>
<dbReference type="Proteomes" id="UP000664032">
    <property type="component" value="Unassembled WGS sequence"/>
</dbReference>
<accession>A0ACB8GNT9</accession>
<gene>
    <name evidence="1" type="ORF">JR316_0011145</name>
</gene>
<evidence type="ECO:0000313" key="1">
    <source>
        <dbReference type="EMBL" id="KAH9477226.1"/>
    </source>
</evidence>
<protein>
    <submittedName>
        <fullName evidence="1">Uncharacterized protein</fullName>
    </submittedName>
</protein>
<keyword evidence="2" id="KW-1185">Reference proteome</keyword>
<proteinExistence type="predicted"/>